<dbReference type="PANTHER" id="PTHR18895:SF74">
    <property type="entry name" value="MTRF1L RELEASE FACTOR GLUTAMINE METHYLTRANSFERASE"/>
    <property type="match status" value="1"/>
</dbReference>
<dbReference type="InterPro" id="IPR040758">
    <property type="entry name" value="PrmC_N"/>
</dbReference>
<comment type="caution">
    <text evidence="8">The sequence shown here is derived from an EMBL/GenBank/DDBJ whole genome shotgun (WGS) entry which is preliminary data.</text>
</comment>
<dbReference type="Gene3D" id="3.40.50.150">
    <property type="entry name" value="Vaccinia Virus protein VP39"/>
    <property type="match status" value="1"/>
</dbReference>
<evidence type="ECO:0000256" key="1">
    <source>
        <dbReference type="ARBA" id="ARBA00022603"/>
    </source>
</evidence>
<dbReference type="RefSeq" id="WP_272445764.1">
    <property type="nucleotide sequence ID" value="NZ_JAMQKC010000004.1"/>
</dbReference>
<feature type="domain" description="Release factor glutamine methyltransferase N-terminal" evidence="7">
    <location>
        <begin position="8"/>
        <end position="77"/>
    </location>
</feature>
<dbReference type="InterPro" id="IPR007848">
    <property type="entry name" value="Small_mtfrase_dom"/>
</dbReference>
<evidence type="ECO:0000256" key="5">
    <source>
        <dbReference type="HAMAP-Rule" id="MF_02126"/>
    </source>
</evidence>
<gene>
    <name evidence="5 8" type="primary">prmC</name>
    <name evidence="8" type="ORF">NC799_07440</name>
</gene>
<dbReference type="InterPro" id="IPR002052">
    <property type="entry name" value="DNA_methylase_N6_adenine_CS"/>
</dbReference>
<comment type="catalytic activity">
    <reaction evidence="4 5">
        <text>L-glutaminyl-[peptide chain release factor] + S-adenosyl-L-methionine = N(5)-methyl-L-glutaminyl-[peptide chain release factor] + S-adenosyl-L-homocysteine + H(+)</text>
        <dbReference type="Rhea" id="RHEA:42896"/>
        <dbReference type="Rhea" id="RHEA-COMP:10271"/>
        <dbReference type="Rhea" id="RHEA-COMP:10272"/>
        <dbReference type="ChEBI" id="CHEBI:15378"/>
        <dbReference type="ChEBI" id="CHEBI:30011"/>
        <dbReference type="ChEBI" id="CHEBI:57856"/>
        <dbReference type="ChEBI" id="CHEBI:59789"/>
        <dbReference type="ChEBI" id="CHEBI:61891"/>
        <dbReference type="EC" id="2.1.1.297"/>
    </reaction>
</comment>
<accession>A0A9X3WBR0</accession>
<dbReference type="Pfam" id="PF17827">
    <property type="entry name" value="PrmC_N"/>
    <property type="match status" value="1"/>
</dbReference>
<dbReference type="NCBIfam" id="TIGR00536">
    <property type="entry name" value="hemK_fam"/>
    <property type="match status" value="1"/>
</dbReference>
<evidence type="ECO:0000259" key="6">
    <source>
        <dbReference type="Pfam" id="PF05175"/>
    </source>
</evidence>
<comment type="similarity">
    <text evidence="5">Belongs to the protein N5-glutamine methyltransferase family. PrmC subfamily.</text>
</comment>
<organism evidence="8 9">
    <name type="scientific">Aquibacillus salsiterrae</name>
    <dbReference type="NCBI Taxonomy" id="2950439"/>
    <lineage>
        <taxon>Bacteria</taxon>
        <taxon>Bacillati</taxon>
        <taxon>Bacillota</taxon>
        <taxon>Bacilli</taxon>
        <taxon>Bacillales</taxon>
        <taxon>Bacillaceae</taxon>
        <taxon>Aquibacillus</taxon>
    </lineage>
</organism>
<dbReference type="HAMAP" id="MF_02126">
    <property type="entry name" value="RF_methyltr_PrmC"/>
    <property type="match status" value="1"/>
</dbReference>
<feature type="binding site" evidence="5">
    <location>
        <begin position="127"/>
        <end position="131"/>
    </location>
    <ligand>
        <name>S-adenosyl-L-methionine</name>
        <dbReference type="ChEBI" id="CHEBI:59789"/>
    </ligand>
</feature>
<dbReference type="EC" id="2.1.1.297" evidence="5"/>
<keyword evidence="3 5" id="KW-0949">S-adenosyl-L-methionine</keyword>
<keyword evidence="2 5" id="KW-0808">Transferase</keyword>
<dbReference type="Gene3D" id="1.10.8.10">
    <property type="entry name" value="DNA helicase RuvA subunit, C-terminal domain"/>
    <property type="match status" value="1"/>
</dbReference>
<dbReference type="Pfam" id="PF05175">
    <property type="entry name" value="MTS"/>
    <property type="match status" value="1"/>
</dbReference>
<dbReference type="InterPro" id="IPR004556">
    <property type="entry name" value="HemK-like"/>
</dbReference>
<reference evidence="8" key="1">
    <citation type="submission" date="2022-06" db="EMBL/GenBank/DDBJ databases">
        <title>Aquibacillus sp. a new bacterium isolated from soil saline samples.</title>
        <authorList>
            <person name="Galisteo C."/>
            <person name="De La Haba R."/>
            <person name="Sanchez-Porro C."/>
            <person name="Ventosa A."/>
        </authorList>
    </citation>
    <scope>NUCLEOTIDE SEQUENCE</scope>
    <source>
        <strain evidence="8">3ASR75-54</strain>
    </source>
</reference>
<sequence>MDTMKIHEALRWASLFLQKHNREERVGEILLLHHLGMSKVEFLSSLREQVPQVKLKAFCADVRRHAETGVPVQHLTGVESFYGRTFHVNGDVLIPRPETEELIVGVLEYVEKIDWHGQKTHQLVDVGTGSGIIAITLKLERQASLDVSACDISDDALAVATANALALGAQVDFLQGNFLKPLLDKGKKVDIIASNPPYIPYAEKATLSDTVKNYDPALALYAEDDGLAAYKKIIAQAVDVLRVPGLIAFEIGHEQGNAVREIILQSFPHSNVEVRKDINGKDRMVFAVIDSRK</sequence>
<evidence type="ECO:0000313" key="9">
    <source>
        <dbReference type="Proteomes" id="UP001145069"/>
    </source>
</evidence>
<evidence type="ECO:0000256" key="2">
    <source>
        <dbReference type="ARBA" id="ARBA00022679"/>
    </source>
</evidence>
<proteinExistence type="inferred from homology"/>
<dbReference type="Proteomes" id="UP001145069">
    <property type="component" value="Unassembled WGS sequence"/>
</dbReference>
<dbReference type="CDD" id="cd02440">
    <property type="entry name" value="AdoMet_MTases"/>
    <property type="match status" value="1"/>
</dbReference>
<name>A0A9X3WBR0_9BACI</name>
<dbReference type="InterPro" id="IPR029063">
    <property type="entry name" value="SAM-dependent_MTases_sf"/>
</dbReference>
<evidence type="ECO:0000256" key="4">
    <source>
        <dbReference type="ARBA" id="ARBA00048391"/>
    </source>
</evidence>
<dbReference type="GO" id="GO:0102559">
    <property type="term" value="F:peptide chain release factor N(5)-glutamine methyltransferase activity"/>
    <property type="evidence" value="ECO:0007669"/>
    <property type="project" value="UniProtKB-EC"/>
</dbReference>
<dbReference type="GO" id="GO:0003676">
    <property type="term" value="F:nucleic acid binding"/>
    <property type="evidence" value="ECO:0007669"/>
    <property type="project" value="InterPro"/>
</dbReference>
<dbReference type="EMBL" id="JAMQKC010000004">
    <property type="protein sequence ID" value="MDC3416750.1"/>
    <property type="molecule type" value="Genomic_DNA"/>
</dbReference>
<feature type="binding site" evidence="5">
    <location>
        <position position="178"/>
    </location>
    <ligand>
        <name>S-adenosyl-L-methionine</name>
        <dbReference type="ChEBI" id="CHEBI:59789"/>
    </ligand>
</feature>
<dbReference type="InterPro" id="IPR019874">
    <property type="entry name" value="RF_methyltr_PrmC"/>
</dbReference>
<keyword evidence="9" id="KW-1185">Reference proteome</keyword>
<comment type="function">
    <text evidence="5">Methylates the class 1 translation termination release factors RF1/PrfA and RF2/PrfB on the glutamine residue of the universally conserved GGQ motif.</text>
</comment>
<dbReference type="AlphaFoldDB" id="A0A9X3WBR0"/>
<dbReference type="PROSITE" id="PS00092">
    <property type="entry name" value="N6_MTASE"/>
    <property type="match status" value="1"/>
</dbReference>
<feature type="domain" description="Methyltransferase small" evidence="6">
    <location>
        <begin position="119"/>
        <end position="199"/>
    </location>
</feature>
<dbReference type="InterPro" id="IPR050320">
    <property type="entry name" value="N5-glutamine_MTase"/>
</dbReference>
<evidence type="ECO:0000256" key="3">
    <source>
        <dbReference type="ARBA" id="ARBA00022691"/>
    </source>
</evidence>
<dbReference type="PANTHER" id="PTHR18895">
    <property type="entry name" value="HEMK METHYLTRANSFERASE"/>
    <property type="match status" value="1"/>
</dbReference>
<dbReference type="NCBIfam" id="TIGR03534">
    <property type="entry name" value="RF_mod_PrmC"/>
    <property type="match status" value="1"/>
</dbReference>
<evidence type="ECO:0000259" key="7">
    <source>
        <dbReference type="Pfam" id="PF17827"/>
    </source>
</evidence>
<feature type="binding site" evidence="5">
    <location>
        <begin position="195"/>
        <end position="198"/>
    </location>
    <ligand>
        <name>substrate</name>
    </ligand>
</feature>
<protein>
    <recommendedName>
        <fullName evidence="5">Release factor glutamine methyltransferase</fullName>
        <shortName evidence="5">RF MTase</shortName>
        <ecNumber evidence="5">2.1.1.297</ecNumber>
    </recommendedName>
    <alternativeName>
        <fullName evidence="5">N5-glutamine methyltransferase PrmC</fullName>
    </alternativeName>
    <alternativeName>
        <fullName evidence="5">Protein-(glutamine-N5) MTase PrmC</fullName>
    </alternativeName>
    <alternativeName>
        <fullName evidence="5">Protein-glutamine N-methyltransferase PrmC</fullName>
    </alternativeName>
</protein>
<dbReference type="GO" id="GO:0032259">
    <property type="term" value="P:methylation"/>
    <property type="evidence" value="ECO:0007669"/>
    <property type="project" value="UniProtKB-KW"/>
</dbReference>
<dbReference type="SUPFAM" id="SSF53335">
    <property type="entry name" value="S-adenosyl-L-methionine-dependent methyltransferases"/>
    <property type="match status" value="1"/>
</dbReference>
<feature type="binding site" evidence="5">
    <location>
        <position position="151"/>
    </location>
    <ligand>
        <name>S-adenosyl-L-methionine</name>
        <dbReference type="ChEBI" id="CHEBI:59789"/>
    </ligand>
</feature>
<evidence type="ECO:0000313" key="8">
    <source>
        <dbReference type="EMBL" id="MDC3416750.1"/>
    </source>
</evidence>
<keyword evidence="1 5" id="KW-0489">Methyltransferase</keyword>
<feature type="binding site" evidence="5">
    <location>
        <position position="195"/>
    </location>
    <ligand>
        <name>S-adenosyl-L-methionine</name>
        <dbReference type="ChEBI" id="CHEBI:59789"/>
    </ligand>
</feature>